<reference evidence="1" key="1">
    <citation type="submission" date="2021-01" db="EMBL/GenBank/DDBJ databases">
        <title>Genome sequence of Phenylobacterium sp. 20VBR1 isolated from a valley glaceir, Ny-Alesund, Svalbard.</title>
        <authorList>
            <person name="Thomas F.A."/>
            <person name="Krishnan K.P."/>
            <person name="Sinha R.K."/>
        </authorList>
    </citation>
    <scope>NUCLEOTIDE SEQUENCE</scope>
    <source>
        <strain evidence="1">20VBR1</strain>
    </source>
</reference>
<dbReference type="EMBL" id="CP068570">
    <property type="protein sequence ID" value="QQZ49957.1"/>
    <property type="molecule type" value="Genomic_DNA"/>
</dbReference>
<protein>
    <submittedName>
        <fullName evidence="1">Uncharacterized protein</fullName>
    </submittedName>
</protein>
<name>A0A974P2Z5_9CAUL</name>
<accession>A0A974P2Z5</accession>
<proteinExistence type="predicted"/>
<dbReference type="AlphaFoldDB" id="A0A974P2Z5"/>
<organism evidence="1">
    <name type="scientific">Phenylobacterium glaciei</name>
    <dbReference type="NCBI Taxonomy" id="2803784"/>
    <lineage>
        <taxon>Bacteria</taxon>
        <taxon>Pseudomonadati</taxon>
        <taxon>Pseudomonadota</taxon>
        <taxon>Alphaproteobacteria</taxon>
        <taxon>Caulobacterales</taxon>
        <taxon>Caulobacteraceae</taxon>
        <taxon>Phenylobacterium</taxon>
    </lineage>
</organism>
<gene>
    <name evidence="1" type="ORF">JKL49_25225</name>
</gene>
<sequence length="54" mass="6341">MPIARFAAAKRRLLDVHLSQAKVIADVQPGYDKLPAWLYYRLFDREYFTLAVSR</sequence>
<evidence type="ECO:0000313" key="1">
    <source>
        <dbReference type="EMBL" id="QQZ49957.1"/>
    </source>
</evidence>